<dbReference type="Gene3D" id="1.10.510.10">
    <property type="entry name" value="Transferase(Phosphotransferase) domain 1"/>
    <property type="match status" value="1"/>
</dbReference>
<dbReference type="InterPro" id="IPR017441">
    <property type="entry name" value="Protein_kinase_ATP_BS"/>
</dbReference>
<feature type="binding site" evidence="5">
    <location>
        <position position="38"/>
    </location>
    <ligand>
        <name>ATP</name>
        <dbReference type="ChEBI" id="CHEBI:30616"/>
    </ligand>
</feature>
<keyword evidence="3" id="KW-0418">Kinase</keyword>
<evidence type="ECO:0000256" key="7">
    <source>
        <dbReference type="SAM" id="MobiDB-lite"/>
    </source>
</evidence>
<evidence type="ECO:0000256" key="3">
    <source>
        <dbReference type="ARBA" id="ARBA00022777"/>
    </source>
</evidence>
<evidence type="ECO:0000256" key="2">
    <source>
        <dbReference type="ARBA" id="ARBA00022741"/>
    </source>
</evidence>
<keyword evidence="2 5" id="KW-0547">Nucleotide-binding</keyword>
<dbReference type="GO" id="GO:0004674">
    <property type="term" value="F:protein serine/threonine kinase activity"/>
    <property type="evidence" value="ECO:0007669"/>
    <property type="project" value="UniProtKB-KW"/>
</dbReference>
<dbReference type="InterPro" id="IPR052751">
    <property type="entry name" value="Plant_MAPKKK"/>
</dbReference>
<dbReference type="InterPro" id="IPR011009">
    <property type="entry name" value="Kinase-like_dom_sf"/>
</dbReference>
<dbReference type="PROSITE" id="PS00108">
    <property type="entry name" value="PROTEIN_KINASE_ST"/>
    <property type="match status" value="1"/>
</dbReference>
<accession>A0A835RRQ9</accession>
<evidence type="ECO:0000259" key="8">
    <source>
        <dbReference type="PROSITE" id="PS50011"/>
    </source>
</evidence>
<evidence type="ECO:0000256" key="6">
    <source>
        <dbReference type="RuleBase" id="RU000304"/>
    </source>
</evidence>
<dbReference type="PANTHER" id="PTHR48011">
    <property type="entry name" value="CCR4-NOT TRANSCRIPTIONAL COMPLEX SUBUNIT CAF120-RELATED"/>
    <property type="match status" value="1"/>
</dbReference>
<protein>
    <recommendedName>
        <fullName evidence="8">Protein kinase domain-containing protein</fullName>
    </recommendedName>
</protein>
<gene>
    <name evidence="9" type="ORF">HPP92_007861</name>
</gene>
<dbReference type="GO" id="GO:0005524">
    <property type="term" value="F:ATP binding"/>
    <property type="evidence" value="ECO:0007669"/>
    <property type="project" value="UniProtKB-UniRule"/>
</dbReference>
<sequence>MATAGTAKWMLGRTLGHGATATVSLATDPASGNLFAVKSSPISCSAMLRKEESILSSLSSPHVIASLGSDVSGEYYHLFLELAVGGTLSDLAGRIEESKIRSFTHQILLGLCYLHSEGIAHCDVKGRNVLVGSDGRVKLGDLGCARYVEDGGGLRTMGTPAFMAPEVARGEEQWFPGDIWSLGCTVVEMATGKSAWPEIADPVSVIHHIGFSSAVPVIPAWLSEEGKDFILKCLQRDPKQRWTAEQLLCHPFVAVQESPLVLCSSSMTANWVSPKSTLEVGLWDSEAEEDEERSIDVSELSSDRIRELVSLPLLANWTWTESWVSVRSSAGECYSTPDQNAVDDLCCSNSSSTESEVETKHVTDHQSSNCGDDQTDPRTTYSHGACIVWALPIEGRARATIAVCPRSRAGELLATPPASSSSGLVEPGVLPWLSYI</sequence>
<evidence type="ECO:0000256" key="1">
    <source>
        <dbReference type="ARBA" id="ARBA00022679"/>
    </source>
</evidence>
<dbReference type="PROSITE" id="PS00107">
    <property type="entry name" value="PROTEIN_KINASE_ATP"/>
    <property type="match status" value="1"/>
</dbReference>
<keyword evidence="6" id="KW-0723">Serine/threonine-protein kinase</keyword>
<dbReference type="InterPro" id="IPR008271">
    <property type="entry name" value="Ser/Thr_kinase_AS"/>
</dbReference>
<feature type="compositionally biased region" description="Polar residues" evidence="7">
    <location>
        <begin position="365"/>
        <end position="376"/>
    </location>
</feature>
<dbReference type="PROSITE" id="PS50011">
    <property type="entry name" value="PROTEIN_KINASE_DOM"/>
    <property type="match status" value="1"/>
</dbReference>
<dbReference type="Pfam" id="PF00069">
    <property type="entry name" value="Pkinase"/>
    <property type="match status" value="1"/>
</dbReference>
<organism evidence="9 10">
    <name type="scientific">Vanilla planifolia</name>
    <name type="common">Vanilla</name>
    <dbReference type="NCBI Taxonomy" id="51239"/>
    <lineage>
        <taxon>Eukaryota</taxon>
        <taxon>Viridiplantae</taxon>
        <taxon>Streptophyta</taxon>
        <taxon>Embryophyta</taxon>
        <taxon>Tracheophyta</taxon>
        <taxon>Spermatophyta</taxon>
        <taxon>Magnoliopsida</taxon>
        <taxon>Liliopsida</taxon>
        <taxon>Asparagales</taxon>
        <taxon>Orchidaceae</taxon>
        <taxon>Vanilloideae</taxon>
        <taxon>Vanilleae</taxon>
        <taxon>Vanilla</taxon>
    </lineage>
</organism>
<evidence type="ECO:0000256" key="4">
    <source>
        <dbReference type="ARBA" id="ARBA00022840"/>
    </source>
</evidence>
<dbReference type="OrthoDB" id="275301at2759"/>
<comment type="caution">
    <text evidence="9">The sequence shown here is derived from an EMBL/GenBank/DDBJ whole genome shotgun (WGS) entry which is preliminary data.</text>
</comment>
<comment type="similarity">
    <text evidence="6">Belongs to the protein kinase superfamily.</text>
</comment>
<evidence type="ECO:0000313" key="9">
    <source>
        <dbReference type="EMBL" id="KAG0490998.1"/>
    </source>
</evidence>
<keyword evidence="4 5" id="KW-0067">ATP-binding</keyword>
<evidence type="ECO:0000313" key="10">
    <source>
        <dbReference type="Proteomes" id="UP000639772"/>
    </source>
</evidence>
<dbReference type="SMART" id="SM00220">
    <property type="entry name" value="S_TKc"/>
    <property type="match status" value="1"/>
</dbReference>
<dbReference type="CDD" id="cd06606">
    <property type="entry name" value="STKc_MAPKKK"/>
    <property type="match status" value="1"/>
</dbReference>
<keyword evidence="1" id="KW-0808">Transferase</keyword>
<reference evidence="9 10" key="1">
    <citation type="journal article" date="2020" name="Nat. Food">
        <title>A phased Vanilla planifolia genome enables genetic improvement of flavour and production.</title>
        <authorList>
            <person name="Hasing T."/>
            <person name="Tang H."/>
            <person name="Brym M."/>
            <person name="Khazi F."/>
            <person name="Huang T."/>
            <person name="Chambers A.H."/>
        </authorList>
    </citation>
    <scope>NUCLEOTIDE SEQUENCE [LARGE SCALE GENOMIC DNA]</scope>
    <source>
        <tissue evidence="9">Leaf</tissue>
    </source>
</reference>
<dbReference type="InterPro" id="IPR000719">
    <property type="entry name" value="Prot_kinase_dom"/>
</dbReference>
<dbReference type="GO" id="GO:0007165">
    <property type="term" value="P:signal transduction"/>
    <property type="evidence" value="ECO:0007669"/>
    <property type="project" value="TreeGrafter"/>
</dbReference>
<feature type="region of interest" description="Disordered" evidence="7">
    <location>
        <begin position="357"/>
        <end position="376"/>
    </location>
</feature>
<proteinExistence type="inferred from homology"/>
<dbReference type="PANTHER" id="PTHR48011:SF4">
    <property type="entry name" value="MITOGEN-ACTIVATED PROTEIN KINASE KINASE KINASE 19"/>
    <property type="match status" value="1"/>
</dbReference>
<dbReference type="SUPFAM" id="SSF56112">
    <property type="entry name" value="Protein kinase-like (PK-like)"/>
    <property type="match status" value="1"/>
</dbReference>
<feature type="domain" description="Protein kinase" evidence="8">
    <location>
        <begin position="9"/>
        <end position="253"/>
    </location>
</feature>
<dbReference type="EMBL" id="JADCNM010000003">
    <property type="protein sequence ID" value="KAG0490998.1"/>
    <property type="molecule type" value="Genomic_DNA"/>
</dbReference>
<dbReference type="AlphaFoldDB" id="A0A835RRQ9"/>
<dbReference type="Proteomes" id="UP000639772">
    <property type="component" value="Chromosome 3"/>
</dbReference>
<name>A0A835RRQ9_VANPL</name>
<evidence type="ECO:0000256" key="5">
    <source>
        <dbReference type="PROSITE-ProRule" id="PRU10141"/>
    </source>
</evidence>